<keyword evidence="3" id="KW-1185">Reference proteome</keyword>
<evidence type="ECO:0000313" key="2">
    <source>
        <dbReference type="EMBL" id="VEL15455.1"/>
    </source>
</evidence>
<organism evidence="2 3">
    <name type="scientific">Protopolystoma xenopodis</name>
    <dbReference type="NCBI Taxonomy" id="117903"/>
    <lineage>
        <taxon>Eukaryota</taxon>
        <taxon>Metazoa</taxon>
        <taxon>Spiralia</taxon>
        <taxon>Lophotrochozoa</taxon>
        <taxon>Platyhelminthes</taxon>
        <taxon>Monogenea</taxon>
        <taxon>Polyopisthocotylea</taxon>
        <taxon>Polystomatidea</taxon>
        <taxon>Polystomatidae</taxon>
        <taxon>Protopolystoma</taxon>
    </lineage>
</organism>
<protein>
    <submittedName>
        <fullName evidence="2">Uncharacterized protein</fullName>
    </submittedName>
</protein>
<sequence>MVFAFKSIYLSLLAACGKDHSIKIIGPNPIFIQEDDPDGILTYGEEDSEDPLGSSDRRGKHLSQNLLLKPTETVVDDNDDEDTLACPTGCHLPRPPGDVVDAAAMRRRAAPILMDCSSSAGGYESYVNARTFRAAQPPLLLSGFIGLSGDLPDAITL</sequence>
<accession>A0A3S4ZYX9</accession>
<comment type="caution">
    <text evidence="2">The sequence shown here is derived from an EMBL/GenBank/DDBJ whole genome shotgun (WGS) entry which is preliminary data.</text>
</comment>
<name>A0A3S4ZYX9_9PLAT</name>
<evidence type="ECO:0000313" key="3">
    <source>
        <dbReference type="Proteomes" id="UP000784294"/>
    </source>
</evidence>
<dbReference type="EMBL" id="CAAALY010024660">
    <property type="protein sequence ID" value="VEL15455.1"/>
    <property type="molecule type" value="Genomic_DNA"/>
</dbReference>
<evidence type="ECO:0000256" key="1">
    <source>
        <dbReference type="SAM" id="MobiDB-lite"/>
    </source>
</evidence>
<dbReference type="Proteomes" id="UP000784294">
    <property type="component" value="Unassembled WGS sequence"/>
</dbReference>
<dbReference type="AlphaFoldDB" id="A0A3S4ZYX9"/>
<reference evidence="2" key="1">
    <citation type="submission" date="2018-11" db="EMBL/GenBank/DDBJ databases">
        <authorList>
            <consortium name="Pathogen Informatics"/>
        </authorList>
    </citation>
    <scope>NUCLEOTIDE SEQUENCE</scope>
</reference>
<feature type="region of interest" description="Disordered" evidence="1">
    <location>
        <begin position="36"/>
        <end position="63"/>
    </location>
</feature>
<feature type="compositionally biased region" description="Acidic residues" evidence="1">
    <location>
        <begin position="36"/>
        <end position="50"/>
    </location>
</feature>
<gene>
    <name evidence="2" type="ORF">PXEA_LOCUS8895</name>
</gene>
<proteinExistence type="predicted"/>